<dbReference type="SMART" id="SM00028">
    <property type="entry name" value="TPR"/>
    <property type="match status" value="7"/>
</dbReference>
<dbReference type="PANTHER" id="PTHR12558:SF36">
    <property type="entry name" value="ANAPHASE-PROMOTING COMPLEX SUBUNIT 7"/>
    <property type="match status" value="1"/>
</dbReference>
<evidence type="ECO:0000256" key="1">
    <source>
        <dbReference type="ARBA" id="ARBA00022803"/>
    </source>
</evidence>
<dbReference type="Pfam" id="PF14559">
    <property type="entry name" value="TPR_19"/>
    <property type="match status" value="1"/>
</dbReference>
<dbReference type="Gene3D" id="1.25.40.10">
    <property type="entry name" value="Tetratricopeptide repeat domain"/>
    <property type="match status" value="4"/>
</dbReference>
<sequence>MTGLFDQIKLLFEQQLYTNVVTLANLVLSVSEHNPDILTVPEKFQTYVYYGDSLFYLSQYRKAEGIYRKALQFKKSLLKSKGTAKPQDNQKELMPDIDIKYQIHVCHVNLKQNHQAIVVLQSIPGKLRNAKINMALAKLYQQGGMERSAITSYKEVLRECPLALEAAEGLLSLGVKGIEVNALVLEGASNFGNMDWLNSWIKAHAHLHNREYGQAVATFRQLDERSSLRDNLSLLVAMGESYYYSGDHKNALIVLQRAHALDPHMQRGLDILAALLTKERKHKELEKLLSPSITVSEYGPETWIAMAYFLYATKKNSKAAYFAQKACFLSPRNVEALILKGAILLDLKKFQDAVMHFREAMQVSPHRYEPHRGLVDCYIAMHRLREALTIASNACKQLGQNPRALTLYASVLMKDPVTVCKAKSILEKALAQDEMYLPAVYLLAEIYEQEMALESAITLLEKQAELQPTCKLHQMLGDLLARVHEEEKALEHYSIALNLDPNNRRALEGMHRIDNSSSKLDTSYYMTVGEEEGGDTTYERIADSENETFCNVHRKTRDRNNLRVGTLGVGSSTTTVPLAHSVLSVQEFLASIGMTVAPLPPTLLAPYDIFVFPKLKLALKGRKFRSINVIHSRTVMGEADESETEAVWSDMDLELNSQ</sequence>
<dbReference type="EMBL" id="BLKM01012573">
    <property type="protein sequence ID" value="GFG37066.1"/>
    <property type="molecule type" value="Genomic_DNA"/>
</dbReference>
<organism evidence="3 4">
    <name type="scientific">Coptotermes formosanus</name>
    <name type="common">Formosan subterranean termite</name>
    <dbReference type="NCBI Taxonomy" id="36987"/>
    <lineage>
        <taxon>Eukaryota</taxon>
        <taxon>Metazoa</taxon>
        <taxon>Ecdysozoa</taxon>
        <taxon>Arthropoda</taxon>
        <taxon>Hexapoda</taxon>
        <taxon>Insecta</taxon>
        <taxon>Pterygota</taxon>
        <taxon>Neoptera</taxon>
        <taxon>Polyneoptera</taxon>
        <taxon>Dictyoptera</taxon>
        <taxon>Blattodea</taxon>
        <taxon>Blattoidea</taxon>
        <taxon>Termitoidae</taxon>
        <taxon>Rhinotermitidae</taxon>
        <taxon>Coptotermes</taxon>
    </lineage>
</organism>
<keyword evidence="1 2" id="KW-0802">TPR repeat</keyword>
<feature type="repeat" description="TPR" evidence="2">
    <location>
        <begin position="334"/>
        <end position="367"/>
    </location>
</feature>
<proteinExistence type="predicted"/>
<dbReference type="SUPFAM" id="SSF48452">
    <property type="entry name" value="TPR-like"/>
    <property type="match status" value="2"/>
</dbReference>
<dbReference type="GO" id="GO:0051301">
    <property type="term" value="P:cell division"/>
    <property type="evidence" value="ECO:0007669"/>
    <property type="project" value="TreeGrafter"/>
</dbReference>
<dbReference type="GO" id="GO:0016567">
    <property type="term" value="P:protein ubiquitination"/>
    <property type="evidence" value="ECO:0007669"/>
    <property type="project" value="TreeGrafter"/>
</dbReference>
<protein>
    <recommendedName>
        <fullName evidence="5">Anaphase-promoting complex subunit 7</fullName>
    </recommendedName>
</protein>
<dbReference type="FunCoup" id="A0A6L2PWY8">
    <property type="interactions" value="619"/>
</dbReference>
<comment type="caution">
    <text evidence="3">The sequence shown here is derived from an EMBL/GenBank/DDBJ whole genome shotgun (WGS) entry which is preliminary data.</text>
</comment>
<evidence type="ECO:0000313" key="3">
    <source>
        <dbReference type="EMBL" id="GFG37066.1"/>
    </source>
</evidence>
<gene>
    <name evidence="3" type="ORF">Cfor_05445</name>
</gene>
<dbReference type="GO" id="GO:0005680">
    <property type="term" value="C:anaphase-promoting complex"/>
    <property type="evidence" value="ECO:0007669"/>
    <property type="project" value="TreeGrafter"/>
</dbReference>
<evidence type="ECO:0000256" key="2">
    <source>
        <dbReference type="PROSITE-ProRule" id="PRU00339"/>
    </source>
</evidence>
<dbReference type="InParanoid" id="A0A6L2PWY8"/>
<dbReference type="AlphaFoldDB" id="A0A6L2PWY8"/>
<name>A0A6L2PWY8_COPFO</name>
<feature type="repeat" description="TPR" evidence="2">
    <location>
        <begin position="470"/>
        <end position="503"/>
    </location>
</feature>
<evidence type="ECO:0008006" key="5">
    <source>
        <dbReference type="Google" id="ProtNLM"/>
    </source>
</evidence>
<dbReference type="Proteomes" id="UP000502823">
    <property type="component" value="Unassembled WGS sequence"/>
</dbReference>
<dbReference type="PROSITE" id="PS50005">
    <property type="entry name" value="TPR"/>
    <property type="match status" value="3"/>
</dbReference>
<keyword evidence="4" id="KW-1185">Reference proteome</keyword>
<dbReference type="GO" id="GO:0045842">
    <property type="term" value="P:positive regulation of mitotic metaphase/anaphase transition"/>
    <property type="evidence" value="ECO:0007669"/>
    <property type="project" value="TreeGrafter"/>
</dbReference>
<dbReference type="OrthoDB" id="308440at2759"/>
<feature type="repeat" description="TPR" evidence="2">
    <location>
        <begin position="232"/>
        <end position="265"/>
    </location>
</feature>
<dbReference type="PANTHER" id="PTHR12558">
    <property type="entry name" value="CELL DIVISION CYCLE 16,23,27"/>
    <property type="match status" value="1"/>
</dbReference>
<dbReference type="InterPro" id="IPR011990">
    <property type="entry name" value="TPR-like_helical_dom_sf"/>
</dbReference>
<evidence type="ECO:0000313" key="4">
    <source>
        <dbReference type="Proteomes" id="UP000502823"/>
    </source>
</evidence>
<reference evidence="4" key="1">
    <citation type="submission" date="2020-01" db="EMBL/GenBank/DDBJ databases">
        <title>Draft genome sequence of the Termite Coptotermes fromosanus.</title>
        <authorList>
            <person name="Itakura S."/>
            <person name="Yosikawa Y."/>
            <person name="Umezawa K."/>
        </authorList>
    </citation>
    <scope>NUCLEOTIDE SEQUENCE [LARGE SCALE GENOMIC DNA]</scope>
</reference>
<accession>A0A6L2PWY8</accession>
<dbReference type="InterPro" id="IPR019734">
    <property type="entry name" value="TPR_rpt"/>
</dbReference>